<dbReference type="SUPFAM" id="SSF53335">
    <property type="entry name" value="S-adenosyl-L-methionine-dependent methyltransferases"/>
    <property type="match status" value="1"/>
</dbReference>
<dbReference type="InterPro" id="IPR050447">
    <property type="entry name" value="Erg6_SMT_methyltransf"/>
</dbReference>
<evidence type="ECO:0000313" key="3">
    <source>
        <dbReference type="EMBL" id="GGH77447.1"/>
    </source>
</evidence>
<gene>
    <name evidence="3" type="ORF">GCM10007096_09350</name>
</gene>
<accession>A0A8J3ELQ8</accession>
<comment type="caution">
    <text evidence="3">The sequence shown here is derived from an EMBL/GenBank/DDBJ whole genome shotgun (WGS) entry which is preliminary data.</text>
</comment>
<protein>
    <submittedName>
        <fullName evidence="3">SAM-dependent methyltransferase</fullName>
    </submittedName>
</protein>
<dbReference type="Pfam" id="PF08241">
    <property type="entry name" value="Methyltransf_11"/>
    <property type="match status" value="1"/>
</dbReference>
<proteinExistence type="predicted"/>
<dbReference type="AlphaFoldDB" id="A0A8J3ELQ8"/>
<dbReference type="Proteomes" id="UP000656813">
    <property type="component" value="Unassembled WGS sequence"/>
</dbReference>
<dbReference type="CDD" id="cd02440">
    <property type="entry name" value="AdoMet_MTases"/>
    <property type="match status" value="1"/>
</dbReference>
<dbReference type="Gene3D" id="3.40.50.150">
    <property type="entry name" value="Vaccinia Virus protein VP39"/>
    <property type="match status" value="1"/>
</dbReference>
<keyword evidence="4" id="KW-1185">Reference proteome</keyword>
<dbReference type="GO" id="GO:0008757">
    <property type="term" value="F:S-adenosylmethionine-dependent methyltransferase activity"/>
    <property type="evidence" value="ECO:0007669"/>
    <property type="project" value="InterPro"/>
</dbReference>
<dbReference type="RefSeq" id="WP_188496242.1">
    <property type="nucleotide sequence ID" value="NZ_BMFV01000005.1"/>
</dbReference>
<reference evidence="3" key="1">
    <citation type="journal article" date="2014" name="Int. J. Syst. Evol. Microbiol.">
        <title>Complete genome sequence of Corynebacterium casei LMG S-19264T (=DSM 44701T), isolated from a smear-ripened cheese.</title>
        <authorList>
            <consortium name="US DOE Joint Genome Institute (JGI-PGF)"/>
            <person name="Walter F."/>
            <person name="Albersmeier A."/>
            <person name="Kalinowski J."/>
            <person name="Ruckert C."/>
        </authorList>
    </citation>
    <scope>NUCLEOTIDE SEQUENCE</scope>
    <source>
        <strain evidence="3">CGMCC 1.12777</strain>
    </source>
</reference>
<dbReference type="PANTHER" id="PTHR44068">
    <property type="entry name" value="ZGC:194242"/>
    <property type="match status" value="1"/>
</dbReference>
<keyword evidence="1" id="KW-0808">Transferase</keyword>
<organism evidence="3 4">
    <name type="scientific">Pullulanibacillus pueri</name>
    <dbReference type="NCBI Taxonomy" id="1437324"/>
    <lineage>
        <taxon>Bacteria</taxon>
        <taxon>Bacillati</taxon>
        <taxon>Bacillota</taxon>
        <taxon>Bacilli</taxon>
        <taxon>Bacillales</taxon>
        <taxon>Sporolactobacillaceae</taxon>
        <taxon>Pullulanibacillus</taxon>
    </lineage>
</organism>
<dbReference type="InterPro" id="IPR029063">
    <property type="entry name" value="SAM-dependent_MTases_sf"/>
</dbReference>
<evidence type="ECO:0000313" key="4">
    <source>
        <dbReference type="Proteomes" id="UP000656813"/>
    </source>
</evidence>
<dbReference type="InterPro" id="IPR013216">
    <property type="entry name" value="Methyltransf_11"/>
</dbReference>
<reference evidence="3" key="2">
    <citation type="submission" date="2020-09" db="EMBL/GenBank/DDBJ databases">
        <authorList>
            <person name="Sun Q."/>
            <person name="Zhou Y."/>
        </authorList>
    </citation>
    <scope>NUCLEOTIDE SEQUENCE</scope>
    <source>
        <strain evidence="3">CGMCC 1.12777</strain>
    </source>
</reference>
<evidence type="ECO:0000259" key="2">
    <source>
        <dbReference type="Pfam" id="PF08241"/>
    </source>
</evidence>
<feature type="domain" description="Methyltransferase type 11" evidence="2">
    <location>
        <begin position="46"/>
        <end position="141"/>
    </location>
</feature>
<sequence length="256" mass="29212">MTTKKDVQSQFGRSAKAYVSSDLHKLGKDLSLLLEIANIKGKEKLLDVATGGGHTANAFAPFVQEVTALDLTPEMLAVAKDFIESNGFQNVNFVEGDAEALPFAEDAFDIITCRIAPHHFPHIDQFITEVYRTLKPGGQFLLDDNIAPEDEKSDQFYNTIEKERDYSHFRAWKKTEWIQKLEAVGFNIEVFHRFEKTFEFDSWCERMQVTPATKEKLNTFILHVPDQLKQKFQIQMTDDRVLSFTGEAMVLKAIKA</sequence>
<dbReference type="EMBL" id="BMFV01000005">
    <property type="protein sequence ID" value="GGH77447.1"/>
    <property type="molecule type" value="Genomic_DNA"/>
</dbReference>
<name>A0A8J3ELQ8_9BACL</name>
<dbReference type="GO" id="GO:0032259">
    <property type="term" value="P:methylation"/>
    <property type="evidence" value="ECO:0007669"/>
    <property type="project" value="UniProtKB-KW"/>
</dbReference>
<dbReference type="PANTHER" id="PTHR44068:SF11">
    <property type="entry name" value="GERANYL DIPHOSPHATE 2-C-METHYLTRANSFERASE"/>
    <property type="match status" value="1"/>
</dbReference>
<evidence type="ECO:0000256" key="1">
    <source>
        <dbReference type="ARBA" id="ARBA00022679"/>
    </source>
</evidence>
<keyword evidence="3" id="KW-0489">Methyltransferase</keyword>